<dbReference type="InterPro" id="IPR006680">
    <property type="entry name" value="Amidohydro-rel"/>
</dbReference>
<dbReference type="InterPro" id="IPR032466">
    <property type="entry name" value="Metal_Hydrolase"/>
</dbReference>
<protein>
    <submittedName>
        <fullName evidence="2">Amidohydrolase family protein</fullName>
    </submittedName>
</protein>
<dbReference type="Pfam" id="PF01979">
    <property type="entry name" value="Amidohydro_1"/>
    <property type="match status" value="1"/>
</dbReference>
<accession>A0ABZ2YY92</accession>
<dbReference type="InterPro" id="IPR051781">
    <property type="entry name" value="Metallo-dep_Hydrolase"/>
</dbReference>
<dbReference type="Gene3D" id="3.20.20.140">
    <property type="entry name" value="Metal-dependent hydrolases"/>
    <property type="match status" value="1"/>
</dbReference>
<dbReference type="PANTHER" id="PTHR43135">
    <property type="entry name" value="ALPHA-D-RIBOSE 1-METHYLPHOSPHONATE 5-TRIPHOSPHATE DIPHOSPHATASE"/>
    <property type="match status" value="1"/>
</dbReference>
<name>A0ABZ2YY92_9BACT</name>
<evidence type="ECO:0000313" key="3">
    <source>
        <dbReference type="Proteomes" id="UP001449657"/>
    </source>
</evidence>
<dbReference type="RefSeq" id="WP_341839022.1">
    <property type="nucleotide sequence ID" value="NZ_CP149792.1"/>
</dbReference>
<evidence type="ECO:0000313" key="2">
    <source>
        <dbReference type="EMBL" id="WZN44232.1"/>
    </source>
</evidence>
<sequence>MKWIISALALIAPGIMLGQERPQPVTLINNVRIFTGKDAAPFTGNLLVTGNVITKISTGPIATDRSMNTTIIEGNGQFLMPGLIDAHYHCMFANVTQVMVMAKDYGFVVLMAAMNAREALMRGFTSVRDMGGPIFGLKDAIDAGATPGPRIWPSGAFISQTGGHGDFRLPYEVPRAENEPLSYTERIRAAAVADGADAVLLRAREQLMAGASQLKLMAGGGVSSMYDPLDVAQYTEAEFHAAVEAAENWGTYVTVHAYTPKAMQIAIKAGVKCIEHGQLADEATAKLIAEKGIWWSLQPFIDDEDSNPQTGENREKQLEMYGGTDNAYALAKKYKVKLAWGTDALFNAKNARRQGARLVAMTRWFKPVEILQMATKNNGELLALSGKRSPYKGKLGVLEEGALADMILVNGDPIQDIKLLADPEKNLSLIMKDGIIYKNLLAQK</sequence>
<dbReference type="Proteomes" id="UP001449657">
    <property type="component" value="Chromosome"/>
</dbReference>
<feature type="domain" description="Amidohydrolase-related" evidence="1">
    <location>
        <begin position="78"/>
        <end position="424"/>
    </location>
</feature>
<organism evidence="2 3">
    <name type="scientific">Chitinophaga caseinilytica</name>
    <dbReference type="NCBI Taxonomy" id="2267521"/>
    <lineage>
        <taxon>Bacteria</taxon>
        <taxon>Pseudomonadati</taxon>
        <taxon>Bacteroidota</taxon>
        <taxon>Chitinophagia</taxon>
        <taxon>Chitinophagales</taxon>
        <taxon>Chitinophagaceae</taxon>
        <taxon>Chitinophaga</taxon>
    </lineage>
</organism>
<gene>
    <name evidence="2" type="ORF">WJU22_15135</name>
</gene>
<proteinExistence type="predicted"/>
<reference evidence="2 3" key="1">
    <citation type="submission" date="2024-03" db="EMBL/GenBank/DDBJ databases">
        <title>Chitinophaga caseinilytica sp. nov., a casein hydrolysing bacterium isolated from forest soil.</title>
        <authorList>
            <person name="Lee D.S."/>
            <person name="Han D.M."/>
            <person name="Baek J.H."/>
            <person name="Choi D.G."/>
            <person name="Jeon J.H."/>
            <person name="Jeon C.O."/>
        </authorList>
    </citation>
    <scope>NUCLEOTIDE SEQUENCE [LARGE SCALE GENOMIC DNA]</scope>
    <source>
        <strain evidence="2 3">KACC 19118</strain>
    </source>
</reference>
<dbReference type="CDD" id="cd01299">
    <property type="entry name" value="Met_dep_hydrolase_A"/>
    <property type="match status" value="1"/>
</dbReference>
<evidence type="ECO:0000259" key="1">
    <source>
        <dbReference type="Pfam" id="PF01979"/>
    </source>
</evidence>
<dbReference type="PANTHER" id="PTHR43135:SF3">
    <property type="entry name" value="ALPHA-D-RIBOSE 1-METHYLPHOSPHONATE 5-TRIPHOSPHATE DIPHOSPHATASE"/>
    <property type="match status" value="1"/>
</dbReference>
<dbReference type="SUPFAM" id="SSF51556">
    <property type="entry name" value="Metallo-dependent hydrolases"/>
    <property type="match status" value="1"/>
</dbReference>
<dbReference type="SUPFAM" id="SSF51338">
    <property type="entry name" value="Composite domain of metallo-dependent hydrolases"/>
    <property type="match status" value="2"/>
</dbReference>
<dbReference type="Gene3D" id="2.30.40.10">
    <property type="entry name" value="Urease, subunit C, domain 1"/>
    <property type="match status" value="1"/>
</dbReference>
<dbReference type="InterPro" id="IPR011059">
    <property type="entry name" value="Metal-dep_hydrolase_composite"/>
</dbReference>
<dbReference type="InterPro" id="IPR057744">
    <property type="entry name" value="OTAase-like"/>
</dbReference>
<dbReference type="EMBL" id="CP150096">
    <property type="protein sequence ID" value="WZN44232.1"/>
    <property type="molecule type" value="Genomic_DNA"/>
</dbReference>
<keyword evidence="3" id="KW-1185">Reference proteome</keyword>